<proteinExistence type="predicted"/>
<dbReference type="STRING" id="135208.A0A4Y9ZPC3"/>
<dbReference type="Proteomes" id="UP000298061">
    <property type="component" value="Unassembled WGS sequence"/>
</dbReference>
<name>A0A4Y9ZPC3_9AGAM</name>
<organism evidence="2 3">
    <name type="scientific">Hericium alpestre</name>
    <dbReference type="NCBI Taxonomy" id="135208"/>
    <lineage>
        <taxon>Eukaryota</taxon>
        <taxon>Fungi</taxon>
        <taxon>Dikarya</taxon>
        <taxon>Basidiomycota</taxon>
        <taxon>Agaricomycotina</taxon>
        <taxon>Agaricomycetes</taxon>
        <taxon>Russulales</taxon>
        <taxon>Hericiaceae</taxon>
        <taxon>Hericium</taxon>
    </lineage>
</organism>
<sequence>MGSTLSSVMNAADADKQEKEANDALNALMQIATSRQELFYDHIRSPNFDAGLVQMSKVIYKYQYIQCAVDSNPAGISNAINSTLKDFVSGDVVAGITNIVTSSMNFLLGNYSANQSSTTMYTLSTGELGGLVRIDTDFYSYEYTSETLKNITKNILVCSIVISSAEVKGLKLNDINAIVQSLYSSSDIKIRDQLWAAVQESEGIHNPVQAAKITLPASNANFVDLKNPEPTDPAAAPARVQPPSASTHPTKINKSV</sequence>
<evidence type="ECO:0000256" key="1">
    <source>
        <dbReference type="SAM" id="MobiDB-lite"/>
    </source>
</evidence>
<evidence type="ECO:0000313" key="3">
    <source>
        <dbReference type="Proteomes" id="UP000298061"/>
    </source>
</evidence>
<dbReference type="EMBL" id="SFCI01001150">
    <property type="protein sequence ID" value="TFY76622.1"/>
    <property type="molecule type" value="Genomic_DNA"/>
</dbReference>
<keyword evidence="3" id="KW-1185">Reference proteome</keyword>
<protein>
    <submittedName>
        <fullName evidence="2">Uncharacterized protein</fullName>
    </submittedName>
</protein>
<evidence type="ECO:0000313" key="2">
    <source>
        <dbReference type="EMBL" id="TFY76622.1"/>
    </source>
</evidence>
<comment type="caution">
    <text evidence="2">The sequence shown here is derived from an EMBL/GenBank/DDBJ whole genome shotgun (WGS) entry which is preliminary data.</text>
</comment>
<gene>
    <name evidence="2" type="ORF">EWM64_g7392</name>
</gene>
<feature type="region of interest" description="Disordered" evidence="1">
    <location>
        <begin position="222"/>
        <end position="256"/>
    </location>
</feature>
<feature type="compositionally biased region" description="Polar residues" evidence="1">
    <location>
        <begin position="243"/>
        <end position="256"/>
    </location>
</feature>
<reference evidence="2 3" key="1">
    <citation type="submission" date="2019-02" db="EMBL/GenBank/DDBJ databases">
        <title>Genome sequencing of the rare red list fungi Hericium alpestre (H. flagellum).</title>
        <authorList>
            <person name="Buettner E."/>
            <person name="Kellner H."/>
        </authorList>
    </citation>
    <scope>NUCLEOTIDE SEQUENCE [LARGE SCALE GENOMIC DNA]</scope>
    <source>
        <strain evidence="2 3">DSM 108284</strain>
    </source>
</reference>
<accession>A0A4Y9ZPC3</accession>
<dbReference type="OrthoDB" id="4757738at2759"/>
<dbReference type="AlphaFoldDB" id="A0A4Y9ZPC3"/>